<keyword evidence="2" id="KW-1185">Reference proteome</keyword>
<comment type="caution">
    <text evidence="1">The sequence shown here is derived from an EMBL/GenBank/DDBJ whole genome shotgun (WGS) entry which is preliminary data.</text>
</comment>
<name>A0AAD7PTK5_QUISA</name>
<dbReference type="EMBL" id="JARAOO010000006">
    <property type="protein sequence ID" value="KAJ7966644.1"/>
    <property type="molecule type" value="Genomic_DNA"/>
</dbReference>
<dbReference type="PANTHER" id="PTHR36324">
    <property type="entry name" value="OS09G0460100 PROTEIN"/>
    <property type="match status" value="1"/>
</dbReference>
<protein>
    <submittedName>
        <fullName evidence="1">Glucose-induced degradation protein like</fullName>
    </submittedName>
</protein>
<reference evidence="1" key="1">
    <citation type="journal article" date="2023" name="Science">
        <title>Elucidation of the pathway for biosynthesis of saponin adjuvants from the soapbark tree.</title>
        <authorList>
            <person name="Reed J."/>
            <person name="Orme A."/>
            <person name="El-Demerdash A."/>
            <person name="Owen C."/>
            <person name="Martin L.B.B."/>
            <person name="Misra R.C."/>
            <person name="Kikuchi S."/>
            <person name="Rejzek M."/>
            <person name="Martin A.C."/>
            <person name="Harkess A."/>
            <person name="Leebens-Mack J."/>
            <person name="Louveau T."/>
            <person name="Stephenson M.J."/>
            <person name="Osbourn A."/>
        </authorList>
    </citation>
    <scope>NUCLEOTIDE SEQUENCE</scope>
    <source>
        <strain evidence="1">S10</strain>
    </source>
</reference>
<dbReference type="PANTHER" id="PTHR36324:SF1">
    <property type="entry name" value="OS09G0460100 PROTEIN"/>
    <property type="match status" value="1"/>
</dbReference>
<dbReference type="Proteomes" id="UP001163823">
    <property type="component" value="Chromosome 6"/>
</dbReference>
<accession>A0AAD7PTK5</accession>
<sequence length="202" mass="23647">MSVFYQEEEEEPQNSSNRCKFLTATLKDAFSNCHIFGGRFSTSSLEDEFPISDFDEEQEVVVSEIRSRATEKLRRKNNFLTNSFSWVYSPKTRELYIVQKEDMDDDMEEDDQREEFLSVKSCFSSCSSALSREAFYSVKTNLSRCSSFNGFEFPHSQRRSIIQEFCHCEGWPFGLCRKALLLPPLPKSPSESWLWRKKQQSI</sequence>
<evidence type="ECO:0000313" key="1">
    <source>
        <dbReference type="EMBL" id="KAJ7966644.1"/>
    </source>
</evidence>
<evidence type="ECO:0000313" key="2">
    <source>
        <dbReference type="Proteomes" id="UP001163823"/>
    </source>
</evidence>
<dbReference type="AlphaFoldDB" id="A0AAD7PTK5"/>
<organism evidence="1 2">
    <name type="scientific">Quillaja saponaria</name>
    <name type="common">Soap bark tree</name>
    <dbReference type="NCBI Taxonomy" id="32244"/>
    <lineage>
        <taxon>Eukaryota</taxon>
        <taxon>Viridiplantae</taxon>
        <taxon>Streptophyta</taxon>
        <taxon>Embryophyta</taxon>
        <taxon>Tracheophyta</taxon>
        <taxon>Spermatophyta</taxon>
        <taxon>Magnoliopsida</taxon>
        <taxon>eudicotyledons</taxon>
        <taxon>Gunneridae</taxon>
        <taxon>Pentapetalae</taxon>
        <taxon>rosids</taxon>
        <taxon>fabids</taxon>
        <taxon>Fabales</taxon>
        <taxon>Quillajaceae</taxon>
        <taxon>Quillaja</taxon>
    </lineage>
</organism>
<gene>
    <name evidence="1" type="ORF">O6P43_016085</name>
</gene>
<dbReference type="KEGG" id="qsa:O6P43_016085"/>
<proteinExistence type="predicted"/>